<evidence type="ECO:0000313" key="3">
    <source>
        <dbReference type="Proteomes" id="UP001529510"/>
    </source>
</evidence>
<feature type="non-terminal residue" evidence="2">
    <location>
        <position position="72"/>
    </location>
</feature>
<sequence length="72" mass="7889">KRPTSSNQNHSSPSLPTPQNDPKSLLPPPGYPLPASDNHSLPPTFSNSSTLYQPDGKINRNNCHPGRLQLLY</sequence>
<feature type="compositionally biased region" description="Polar residues" evidence="1">
    <location>
        <begin position="37"/>
        <end position="52"/>
    </location>
</feature>
<feature type="region of interest" description="Disordered" evidence="1">
    <location>
        <begin position="1"/>
        <end position="72"/>
    </location>
</feature>
<comment type="caution">
    <text evidence="2">The sequence shown here is derived from an EMBL/GenBank/DDBJ whole genome shotgun (WGS) entry which is preliminary data.</text>
</comment>
<proteinExistence type="predicted"/>
<name>A0ABD0NW30_CIRMR</name>
<gene>
    <name evidence="2" type="ORF">M9458_037350</name>
</gene>
<accession>A0ABD0NW30</accession>
<organism evidence="2 3">
    <name type="scientific">Cirrhinus mrigala</name>
    <name type="common">Mrigala</name>
    <dbReference type="NCBI Taxonomy" id="683832"/>
    <lineage>
        <taxon>Eukaryota</taxon>
        <taxon>Metazoa</taxon>
        <taxon>Chordata</taxon>
        <taxon>Craniata</taxon>
        <taxon>Vertebrata</taxon>
        <taxon>Euteleostomi</taxon>
        <taxon>Actinopterygii</taxon>
        <taxon>Neopterygii</taxon>
        <taxon>Teleostei</taxon>
        <taxon>Ostariophysi</taxon>
        <taxon>Cypriniformes</taxon>
        <taxon>Cyprinidae</taxon>
        <taxon>Labeoninae</taxon>
        <taxon>Labeonini</taxon>
        <taxon>Cirrhinus</taxon>
    </lineage>
</organism>
<dbReference type="EMBL" id="JAMKFB020000019">
    <property type="protein sequence ID" value="KAL0165506.1"/>
    <property type="molecule type" value="Genomic_DNA"/>
</dbReference>
<feature type="compositionally biased region" description="Polar residues" evidence="1">
    <location>
        <begin position="1"/>
        <end position="22"/>
    </location>
</feature>
<reference evidence="2 3" key="1">
    <citation type="submission" date="2024-05" db="EMBL/GenBank/DDBJ databases">
        <title>Genome sequencing and assembly of Indian major carp, Cirrhinus mrigala (Hamilton, 1822).</title>
        <authorList>
            <person name="Mohindra V."/>
            <person name="Chowdhury L.M."/>
            <person name="Lal K."/>
            <person name="Jena J.K."/>
        </authorList>
    </citation>
    <scope>NUCLEOTIDE SEQUENCE [LARGE SCALE GENOMIC DNA]</scope>
    <source>
        <strain evidence="2">CM1030</strain>
        <tissue evidence="2">Blood</tissue>
    </source>
</reference>
<feature type="non-terminal residue" evidence="2">
    <location>
        <position position="1"/>
    </location>
</feature>
<evidence type="ECO:0000313" key="2">
    <source>
        <dbReference type="EMBL" id="KAL0165506.1"/>
    </source>
</evidence>
<dbReference type="Proteomes" id="UP001529510">
    <property type="component" value="Unassembled WGS sequence"/>
</dbReference>
<dbReference type="AlphaFoldDB" id="A0ABD0NW30"/>
<keyword evidence="3" id="KW-1185">Reference proteome</keyword>
<protein>
    <submittedName>
        <fullName evidence="2">Uncharacterized protein</fullName>
    </submittedName>
</protein>
<evidence type="ECO:0000256" key="1">
    <source>
        <dbReference type="SAM" id="MobiDB-lite"/>
    </source>
</evidence>